<reference evidence="11 12" key="1">
    <citation type="submission" date="2018-12" db="EMBL/GenBank/DDBJ databases">
        <authorList>
            <consortium name="Pathogen Informatics"/>
        </authorList>
    </citation>
    <scope>NUCLEOTIDE SEQUENCE [LARGE SCALE GENOMIC DNA]</scope>
    <source>
        <strain evidence="11 12">NCTC11214</strain>
    </source>
</reference>
<organism evidence="11 12">
    <name type="scientific">Serratia odorifera</name>
    <dbReference type="NCBI Taxonomy" id="618"/>
    <lineage>
        <taxon>Bacteria</taxon>
        <taxon>Pseudomonadati</taxon>
        <taxon>Pseudomonadota</taxon>
        <taxon>Gammaproteobacteria</taxon>
        <taxon>Enterobacterales</taxon>
        <taxon>Yersiniaceae</taxon>
        <taxon>Serratia</taxon>
    </lineage>
</organism>
<dbReference type="EMBL" id="LR134117">
    <property type="protein sequence ID" value="VDZ65853.1"/>
    <property type="molecule type" value="Genomic_DNA"/>
</dbReference>
<comment type="subcellular location">
    <subcellularLocation>
        <location evidence="1 9">Cell inner membrane</location>
        <topology evidence="1 9">Multi-pass membrane protein</topology>
    </subcellularLocation>
</comment>
<keyword evidence="7 9" id="KW-0472">Membrane</keyword>
<keyword evidence="2 9" id="KW-0813">Transport</keyword>
<feature type="domain" description="Tripartite ATP-independent periplasmic transporters DctQ component" evidence="10">
    <location>
        <begin position="23"/>
        <end position="151"/>
    </location>
</feature>
<dbReference type="PANTHER" id="PTHR35011:SF2">
    <property type="entry name" value="2,3-DIKETO-L-GULONATE TRAP TRANSPORTER SMALL PERMEASE PROTEIN YIAM"/>
    <property type="match status" value="1"/>
</dbReference>
<dbReference type="InterPro" id="IPR055348">
    <property type="entry name" value="DctQ"/>
</dbReference>
<dbReference type="Pfam" id="PF04290">
    <property type="entry name" value="DctQ"/>
    <property type="match status" value="1"/>
</dbReference>
<dbReference type="GO" id="GO:0005886">
    <property type="term" value="C:plasma membrane"/>
    <property type="evidence" value="ECO:0007669"/>
    <property type="project" value="UniProtKB-SubCell"/>
</dbReference>
<proteinExistence type="inferred from homology"/>
<keyword evidence="4 9" id="KW-0997">Cell inner membrane</keyword>
<evidence type="ECO:0000256" key="2">
    <source>
        <dbReference type="ARBA" id="ARBA00022448"/>
    </source>
</evidence>
<evidence type="ECO:0000313" key="12">
    <source>
        <dbReference type="Proteomes" id="UP000281391"/>
    </source>
</evidence>
<comment type="function">
    <text evidence="9">Part of the tripartite ATP-independent periplasmic (TRAP) transport system.</text>
</comment>
<evidence type="ECO:0000256" key="4">
    <source>
        <dbReference type="ARBA" id="ARBA00022519"/>
    </source>
</evidence>
<protein>
    <recommendedName>
        <fullName evidence="9">TRAP transporter small permease protein</fullName>
    </recommendedName>
</protein>
<evidence type="ECO:0000256" key="6">
    <source>
        <dbReference type="ARBA" id="ARBA00022989"/>
    </source>
</evidence>
<dbReference type="Proteomes" id="UP000281391">
    <property type="component" value="Chromosome"/>
</dbReference>
<evidence type="ECO:0000256" key="5">
    <source>
        <dbReference type="ARBA" id="ARBA00022692"/>
    </source>
</evidence>
<dbReference type="KEGG" id="sof:NCTC11214_05678"/>
<name>A0A447L2T5_SEROD</name>
<dbReference type="PROSITE" id="PS51257">
    <property type="entry name" value="PROKAR_LIPOPROTEIN"/>
    <property type="match status" value="1"/>
</dbReference>
<feature type="transmembrane region" description="Helical" evidence="9">
    <location>
        <begin position="12"/>
        <end position="32"/>
    </location>
</feature>
<accession>A0A447L2T5</accession>
<evidence type="ECO:0000256" key="3">
    <source>
        <dbReference type="ARBA" id="ARBA00022475"/>
    </source>
</evidence>
<dbReference type="RefSeq" id="WP_004965854.1">
    <property type="nucleotide sequence ID" value="NZ_JAEKCK010000005.1"/>
</dbReference>
<evidence type="ECO:0000256" key="9">
    <source>
        <dbReference type="RuleBase" id="RU369079"/>
    </source>
</evidence>
<keyword evidence="3" id="KW-1003">Cell membrane</keyword>
<keyword evidence="5 9" id="KW-0812">Transmembrane</keyword>
<dbReference type="InterPro" id="IPR007387">
    <property type="entry name" value="TRAP_DctQ"/>
</dbReference>
<evidence type="ECO:0000259" key="10">
    <source>
        <dbReference type="Pfam" id="PF04290"/>
    </source>
</evidence>
<comment type="subunit">
    <text evidence="9">The complex comprises the extracytoplasmic solute receptor protein and the two transmembrane proteins.</text>
</comment>
<dbReference type="GO" id="GO:0022857">
    <property type="term" value="F:transmembrane transporter activity"/>
    <property type="evidence" value="ECO:0007669"/>
    <property type="project" value="UniProtKB-UniRule"/>
</dbReference>
<evidence type="ECO:0000313" key="11">
    <source>
        <dbReference type="EMBL" id="VDZ65853.1"/>
    </source>
</evidence>
<feature type="transmembrane region" description="Helical" evidence="9">
    <location>
        <begin position="128"/>
        <end position="149"/>
    </location>
</feature>
<evidence type="ECO:0000256" key="1">
    <source>
        <dbReference type="ARBA" id="ARBA00004429"/>
    </source>
</evidence>
<feature type="transmembrane region" description="Helical" evidence="9">
    <location>
        <begin position="47"/>
        <end position="64"/>
    </location>
</feature>
<gene>
    <name evidence="11" type="primary">yiaM</name>
    <name evidence="11" type="ORF">NCTC11214_05678</name>
</gene>
<dbReference type="GO" id="GO:0015740">
    <property type="term" value="P:C4-dicarboxylate transport"/>
    <property type="evidence" value="ECO:0007669"/>
    <property type="project" value="TreeGrafter"/>
</dbReference>
<keyword evidence="6 9" id="KW-1133">Transmembrane helix</keyword>
<dbReference type="AlphaFoldDB" id="A0A447L2T5"/>
<comment type="similarity">
    <text evidence="8 9">Belongs to the TRAP transporter small permease family.</text>
</comment>
<evidence type="ECO:0000256" key="8">
    <source>
        <dbReference type="ARBA" id="ARBA00038436"/>
    </source>
</evidence>
<evidence type="ECO:0000256" key="7">
    <source>
        <dbReference type="ARBA" id="ARBA00023136"/>
    </source>
</evidence>
<sequence length="170" mass="19080">MHAIRQGLDKLLEAICCLLLTMMVIVSCWQVISRYALGQPSTFSEELLRFSLVWLSMFGMAYAAGKQQHISLTFFLDKIPGSLHFLWVSLLQVCFALLAIYILIIGGLKISSISMQQLSPALNIPMGRVYYALPISGLLIIVYSVLNIYDLMHEKRRVTVSHNNSNGEAL</sequence>
<feature type="transmembrane region" description="Helical" evidence="9">
    <location>
        <begin position="85"/>
        <end position="108"/>
    </location>
</feature>
<dbReference type="PANTHER" id="PTHR35011">
    <property type="entry name" value="2,3-DIKETO-L-GULONATE TRAP TRANSPORTER SMALL PERMEASE PROTEIN YIAM"/>
    <property type="match status" value="1"/>
</dbReference>